<dbReference type="AlphaFoldDB" id="A0A5C6AFS0"/>
<organism evidence="1 2">
    <name type="scientific">Botrimarina colliarenosi</name>
    <dbReference type="NCBI Taxonomy" id="2528001"/>
    <lineage>
        <taxon>Bacteria</taxon>
        <taxon>Pseudomonadati</taxon>
        <taxon>Planctomycetota</taxon>
        <taxon>Planctomycetia</taxon>
        <taxon>Pirellulales</taxon>
        <taxon>Lacipirellulaceae</taxon>
        <taxon>Botrimarina</taxon>
    </lineage>
</organism>
<evidence type="ECO:0000313" key="1">
    <source>
        <dbReference type="EMBL" id="TWT97063.1"/>
    </source>
</evidence>
<dbReference type="EMBL" id="SJPR01000003">
    <property type="protein sequence ID" value="TWT97063.1"/>
    <property type="molecule type" value="Genomic_DNA"/>
</dbReference>
<gene>
    <name evidence="1" type="ORF">Pla108_28400</name>
</gene>
<sequence length="81" mass="8919">MPKRFRLATLVVLGPLLALVVALGSWVLTLRSQVSDLEQRVTVLEQAPPAGALASDYSAVGVHYDIDHAMQMAPMTRQRKY</sequence>
<accession>A0A5C6AFS0</accession>
<comment type="caution">
    <text evidence="1">The sequence shown here is derived from an EMBL/GenBank/DDBJ whole genome shotgun (WGS) entry which is preliminary data.</text>
</comment>
<protein>
    <submittedName>
        <fullName evidence="1">Uncharacterized protein</fullName>
    </submittedName>
</protein>
<proteinExistence type="predicted"/>
<evidence type="ECO:0000313" key="2">
    <source>
        <dbReference type="Proteomes" id="UP000317421"/>
    </source>
</evidence>
<name>A0A5C6AFS0_9BACT</name>
<dbReference type="Proteomes" id="UP000317421">
    <property type="component" value="Unassembled WGS sequence"/>
</dbReference>
<dbReference type="RefSeq" id="WP_146445555.1">
    <property type="nucleotide sequence ID" value="NZ_SJPR01000003.1"/>
</dbReference>
<keyword evidence="2" id="KW-1185">Reference proteome</keyword>
<reference evidence="1 2" key="1">
    <citation type="submission" date="2019-02" db="EMBL/GenBank/DDBJ databases">
        <title>Deep-cultivation of Planctomycetes and their phenomic and genomic characterization uncovers novel biology.</title>
        <authorList>
            <person name="Wiegand S."/>
            <person name="Jogler M."/>
            <person name="Boedeker C."/>
            <person name="Pinto D."/>
            <person name="Vollmers J."/>
            <person name="Rivas-Marin E."/>
            <person name="Kohn T."/>
            <person name="Peeters S.H."/>
            <person name="Heuer A."/>
            <person name="Rast P."/>
            <person name="Oberbeckmann S."/>
            <person name="Bunk B."/>
            <person name="Jeske O."/>
            <person name="Meyerdierks A."/>
            <person name="Storesund J.E."/>
            <person name="Kallscheuer N."/>
            <person name="Luecker S."/>
            <person name="Lage O.M."/>
            <person name="Pohl T."/>
            <person name="Merkel B.J."/>
            <person name="Hornburger P."/>
            <person name="Mueller R.-W."/>
            <person name="Bruemmer F."/>
            <person name="Labrenz M."/>
            <person name="Spormann A.M."/>
            <person name="Op Den Camp H."/>
            <person name="Overmann J."/>
            <person name="Amann R."/>
            <person name="Jetten M.S.M."/>
            <person name="Mascher T."/>
            <person name="Medema M.H."/>
            <person name="Devos D.P."/>
            <person name="Kaster A.-K."/>
            <person name="Ovreas L."/>
            <person name="Rohde M."/>
            <person name="Galperin M.Y."/>
            <person name="Jogler C."/>
        </authorList>
    </citation>
    <scope>NUCLEOTIDE SEQUENCE [LARGE SCALE GENOMIC DNA]</scope>
    <source>
        <strain evidence="1 2">Pla108</strain>
    </source>
</reference>